<dbReference type="CDD" id="cd10017">
    <property type="entry name" value="B3_DNA"/>
    <property type="match status" value="2"/>
</dbReference>
<keyword evidence="8" id="KW-1185">Reference proteome</keyword>
<dbReference type="Proteomes" id="UP000243459">
    <property type="component" value="Chromosome 3"/>
</dbReference>
<dbReference type="GO" id="GO:0005634">
    <property type="term" value="C:nucleus"/>
    <property type="evidence" value="ECO:0007669"/>
    <property type="project" value="UniProtKB-SubCell"/>
</dbReference>
<dbReference type="InterPro" id="IPR015300">
    <property type="entry name" value="DNA-bd_pseudobarrel_sf"/>
</dbReference>
<evidence type="ECO:0000256" key="3">
    <source>
        <dbReference type="ARBA" id="ARBA00023125"/>
    </source>
</evidence>
<dbReference type="InterPro" id="IPR003340">
    <property type="entry name" value="B3_DNA-bd"/>
</dbReference>
<dbReference type="EMBL" id="CM007383">
    <property type="protein sequence ID" value="ONK76001.1"/>
    <property type="molecule type" value="Genomic_DNA"/>
</dbReference>
<sequence length="372" mass="43126">MEKDCGICNKYKEHYYLEHLNGERMEFYELMHGNFSKHLKIPKKCTYYFRGETPETVDLKDPDDNIWPIGLKQTNEGILLQSGWKEFVEALHITDGDLLIFKYDGNQSFDVSIFGKDHCKKEAFHLFMESDCEEEKSEDSVEVLNAKSHGKVFMRNSSTTRKISREKENPASKYQRVKSNCKRAIYGTSELNGYAKKKNCNLSEPLCLPIQGLDVDAEGMGHNIKQEFVDAHNLEELISPNFYISKRRSLTREEEELALLLVHSVKPRNPCFISILPYGSVYNACFMYVPIKFQRAHLPSKHCTIYLQLPNQRKKWRSQFYVYSTMARFCWESFVVDNSLQLGDACLFQCLQNSGDVIMMVSICRAAARETD</sequence>
<evidence type="ECO:0000256" key="5">
    <source>
        <dbReference type="ARBA" id="ARBA00023242"/>
    </source>
</evidence>
<feature type="domain" description="TF-B3" evidence="6">
    <location>
        <begin position="24"/>
        <end position="117"/>
    </location>
</feature>
<evidence type="ECO:0000256" key="1">
    <source>
        <dbReference type="ARBA" id="ARBA00004123"/>
    </source>
</evidence>
<keyword evidence="3" id="KW-0238">DNA-binding</keyword>
<organism evidence="7 8">
    <name type="scientific">Asparagus officinalis</name>
    <name type="common">Garden asparagus</name>
    <dbReference type="NCBI Taxonomy" id="4686"/>
    <lineage>
        <taxon>Eukaryota</taxon>
        <taxon>Viridiplantae</taxon>
        <taxon>Streptophyta</taxon>
        <taxon>Embryophyta</taxon>
        <taxon>Tracheophyta</taxon>
        <taxon>Spermatophyta</taxon>
        <taxon>Magnoliopsida</taxon>
        <taxon>Liliopsida</taxon>
        <taxon>Asparagales</taxon>
        <taxon>Asparagaceae</taxon>
        <taxon>Asparagoideae</taxon>
        <taxon>Asparagus</taxon>
    </lineage>
</organism>
<evidence type="ECO:0000313" key="7">
    <source>
        <dbReference type="EMBL" id="ONK76001.1"/>
    </source>
</evidence>
<dbReference type="AlphaFoldDB" id="A0A5P1FH78"/>
<feature type="domain" description="TF-B3" evidence="6">
    <location>
        <begin position="272"/>
        <end position="367"/>
    </location>
</feature>
<evidence type="ECO:0000256" key="2">
    <source>
        <dbReference type="ARBA" id="ARBA00023015"/>
    </source>
</evidence>
<protein>
    <recommendedName>
        <fullName evidence="6">TF-B3 domain-containing protein</fullName>
    </recommendedName>
</protein>
<gene>
    <name evidence="7" type="ORF">A4U43_C03F22800</name>
</gene>
<evidence type="ECO:0000259" key="6">
    <source>
        <dbReference type="PROSITE" id="PS50863"/>
    </source>
</evidence>
<dbReference type="SUPFAM" id="SSF101936">
    <property type="entry name" value="DNA-binding pseudobarrel domain"/>
    <property type="match status" value="2"/>
</dbReference>
<dbReference type="PANTHER" id="PTHR31391:SF4">
    <property type="entry name" value="B3 DOMAIN-CONTAINING PROTEIN OS03G0184500"/>
    <property type="match status" value="1"/>
</dbReference>
<accession>A0A5P1FH78</accession>
<dbReference type="Gene3D" id="2.40.330.10">
    <property type="entry name" value="DNA-binding pseudobarrel domain"/>
    <property type="match status" value="2"/>
</dbReference>
<dbReference type="Gramene" id="ONK76001">
    <property type="protein sequence ID" value="ONK76001"/>
    <property type="gene ID" value="A4U43_C03F22800"/>
</dbReference>
<evidence type="ECO:0000256" key="4">
    <source>
        <dbReference type="ARBA" id="ARBA00023163"/>
    </source>
</evidence>
<keyword evidence="4" id="KW-0804">Transcription</keyword>
<dbReference type="InterPro" id="IPR044837">
    <property type="entry name" value="REM16-like"/>
</dbReference>
<comment type="subcellular location">
    <subcellularLocation>
        <location evidence="1">Nucleus</location>
    </subcellularLocation>
</comment>
<dbReference type="PANTHER" id="PTHR31391">
    <property type="entry name" value="B3 DOMAIN-CONTAINING PROTEIN OS11G0197600-RELATED"/>
    <property type="match status" value="1"/>
</dbReference>
<evidence type="ECO:0000313" key="8">
    <source>
        <dbReference type="Proteomes" id="UP000243459"/>
    </source>
</evidence>
<dbReference type="PROSITE" id="PS50863">
    <property type="entry name" value="B3"/>
    <property type="match status" value="2"/>
</dbReference>
<dbReference type="Pfam" id="PF02362">
    <property type="entry name" value="B3"/>
    <property type="match status" value="2"/>
</dbReference>
<dbReference type="SMART" id="SM01019">
    <property type="entry name" value="B3"/>
    <property type="match status" value="2"/>
</dbReference>
<reference evidence="8" key="1">
    <citation type="journal article" date="2017" name="Nat. Commun.">
        <title>The asparagus genome sheds light on the origin and evolution of a young Y chromosome.</title>
        <authorList>
            <person name="Harkess A."/>
            <person name="Zhou J."/>
            <person name="Xu C."/>
            <person name="Bowers J.E."/>
            <person name="Van der Hulst R."/>
            <person name="Ayyampalayam S."/>
            <person name="Mercati F."/>
            <person name="Riccardi P."/>
            <person name="McKain M.R."/>
            <person name="Kakrana A."/>
            <person name="Tang H."/>
            <person name="Ray J."/>
            <person name="Groenendijk J."/>
            <person name="Arikit S."/>
            <person name="Mathioni S.M."/>
            <person name="Nakano M."/>
            <person name="Shan H."/>
            <person name="Telgmann-Rauber A."/>
            <person name="Kanno A."/>
            <person name="Yue Z."/>
            <person name="Chen H."/>
            <person name="Li W."/>
            <person name="Chen Y."/>
            <person name="Xu X."/>
            <person name="Zhang Y."/>
            <person name="Luo S."/>
            <person name="Chen H."/>
            <person name="Gao J."/>
            <person name="Mao Z."/>
            <person name="Pires J.C."/>
            <person name="Luo M."/>
            <person name="Kudrna D."/>
            <person name="Wing R.A."/>
            <person name="Meyers B.C."/>
            <person name="Yi K."/>
            <person name="Kong H."/>
            <person name="Lavrijsen P."/>
            <person name="Sunseri F."/>
            <person name="Falavigna A."/>
            <person name="Ye Y."/>
            <person name="Leebens-Mack J.H."/>
            <person name="Chen G."/>
        </authorList>
    </citation>
    <scope>NUCLEOTIDE SEQUENCE [LARGE SCALE GENOMIC DNA]</scope>
    <source>
        <strain evidence="8">cv. DH0086</strain>
    </source>
</reference>
<proteinExistence type="predicted"/>
<dbReference type="GO" id="GO:0003677">
    <property type="term" value="F:DNA binding"/>
    <property type="evidence" value="ECO:0007669"/>
    <property type="project" value="UniProtKB-KW"/>
</dbReference>
<dbReference type="OrthoDB" id="1666376at2759"/>
<dbReference type="OMA" id="HYSICTG"/>
<name>A0A5P1FH78_ASPOF</name>
<keyword evidence="2" id="KW-0805">Transcription regulation</keyword>
<keyword evidence="5" id="KW-0539">Nucleus</keyword>